<evidence type="ECO:0000313" key="5">
    <source>
        <dbReference type="Proteomes" id="UP000000311"/>
    </source>
</evidence>
<keyword evidence="3" id="KW-0235">DNA replication</keyword>
<keyword evidence="5" id="KW-1185">Reference proteome</keyword>
<organism evidence="5">
    <name type="scientific">Camponotus floridanus</name>
    <name type="common">Florida carpenter ant</name>
    <dbReference type="NCBI Taxonomy" id="104421"/>
    <lineage>
        <taxon>Eukaryota</taxon>
        <taxon>Metazoa</taxon>
        <taxon>Ecdysozoa</taxon>
        <taxon>Arthropoda</taxon>
        <taxon>Hexapoda</taxon>
        <taxon>Insecta</taxon>
        <taxon>Pterygota</taxon>
        <taxon>Neoptera</taxon>
        <taxon>Endopterygota</taxon>
        <taxon>Hymenoptera</taxon>
        <taxon>Apocrita</taxon>
        <taxon>Aculeata</taxon>
        <taxon>Formicoidea</taxon>
        <taxon>Formicidae</taxon>
        <taxon>Formicinae</taxon>
        <taxon>Camponotus</taxon>
    </lineage>
</organism>
<dbReference type="EMBL" id="GL440210">
    <property type="protein sequence ID" value="EFN66132.1"/>
    <property type="molecule type" value="Genomic_DNA"/>
</dbReference>
<dbReference type="Proteomes" id="UP000000311">
    <property type="component" value="Unassembled WGS sequence"/>
</dbReference>
<dbReference type="GO" id="GO:0000785">
    <property type="term" value="C:chromatin"/>
    <property type="evidence" value="ECO:0007669"/>
    <property type="project" value="TreeGrafter"/>
</dbReference>
<gene>
    <name evidence="4" type="ORF">EAG_06065</name>
</gene>
<dbReference type="GO" id="GO:0034088">
    <property type="term" value="P:maintenance of mitotic sister chromatid cohesion"/>
    <property type="evidence" value="ECO:0007669"/>
    <property type="project" value="TreeGrafter"/>
</dbReference>
<dbReference type="Pfam" id="PF09724">
    <property type="entry name" value="Dcc1"/>
    <property type="match status" value="1"/>
</dbReference>
<dbReference type="GO" id="GO:0031390">
    <property type="term" value="C:Ctf18 RFC-like complex"/>
    <property type="evidence" value="ECO:0007669"/>
    <property type="project" value="InterPro"/>
</dbReference>
<comment type="similarity">
    <text evidence="1">Belongs to the DCC1 family.</text>
</comment>
<evidence type="ECO:0000256" key="1">
    <source>
        <dbReference type="ARBA" id="ARBA00007017"/>
    </source>
</evidence>
<dbReference type="FunCoup" id="E2AKA7">
    <property type="interactions" value="1234"/>
</dbReference>
<dbReference type="GO" id="GO:0000775">
    <property type="term" value="C:chromosome, centromeric region"/>
    <property type="evidence" value="ECO:0007669"/>
    <property type="project" value="TreeGrafter"/>
</dbReference>
<dbReference type="InParanoid" id="E2AKA7"/>
<evidence type="ECO:0000313" key="4">
    <source>
        <dbReference type="EMBL" id="EFN66132.1"/>
    </source>
</evidence>
<reference evidence="4 5" key="1">
    <citation type="journal article" date="2010" name="Science">
        <title>Genomic comparison of the ants Camponotus floridanus and Harpegnathos saltator.</title>
        <authorList>
            <person name="Bonasio R."/>
            <person name="Zhang G."/>
            <person name="Ye C."/>
            <person name="Mutti N.S."/>
            <person name="Fang X."/>
            <person name="Qin N."/>
            <person name="Donahue G."/>
            <person name="Yang P."/>
            <person name="Li Q."/>
            <person name="Li C."/>
            <person name="Zhang P."/>
            <person name="Huang Z."/>
            <person name="Berger S.L."/>
            <person name="Reinberg D."/>
            <person name="Wang J."/>
            <person name="Liebig J."/>
        </authorList>
    </citation>
    <scope>NUCLEOTIDE SEQUENCE [LARGE SCALE GENOMIC DNA]</scope>
    <source>
        <strain evidence="5">C129</strain>
    </source>
</reference>
<name>E2AKA7_CAMFO</name>
<sequence length="421" mass="49015">MADESASWIRQQVMRVLHDTYGLNLEPTKDVRIQEDVRQILELATIKETDLNSTTQCLYPMQSLKVDDLMLLEVDKHIWETLNEGDTVSFRGNKNDEAILCTKNRTYEIKEAEISNSWLVIPNLKLSKETNVETERTIERRNIKKIFSSYYEVKETKPNLTNLSTLLNSSSFNGLEYESEIDPNTLYSWERLQNELQASDYELKQALADFLIADIDGYLRLISFDVEAKSLNFILDYFEEQNWELDEVDKEDTFECLKELIYEPIFNVIFKKYTEISTKTKSDNNPLYKYDEGKCCATIAKVLLAASPVTEYKEFMETWNIGTPEKMHPKEEYLCGSALVMYSTSKMQKEIISCPETDLPNNIYDRLNELFQIKAKWTVEEITPYIIRFTKGTMNVNALLTKYARCSTKNGLKYYGSKHGK</sequence>
<accession>E2AKA7</accession>
<evidence type="ECO:0000256" key="2">
    <source>
        <dbReference type="ARBA" id="ARBA00017682"/>
    </source>
</evidence>
<dbReference type="OrthoDB" id="5199543at2759"/>
<dbReference type="OMA" id="DSESWPF"/>
<dbReference type="PANTHER" id="PTHR13395:SF6">
    <property type="entry name" value="SISTER CHROMATID COHESION PROTEIN DCC1"/>
    <property type="match status" value="1"/>
</dbReference>
<dbReference type="AlphaFoldDB" id="E2AKA7"/>
<evidence type="ECO:0000256" key="3">
    <source>
        <dbReference type="ARBA" id="ARBA00022705"/>
    </source>
</evidence>
<protein>
    <recommendedName>
        <fullName evidence="2">Sister chromatid cohesion protein DCC1</fullName>
    </recommendedName>
</protein>
<proteinExistence type="inferred from homology"/>
<dbReference type="GO" id="GO:0006260">
    <property type="term" value="P:DNA replication"/>
    <property type="evidence" value="ECO:0007669"/>
    <property type="project" value="UniProtKB-KW"/>
</dbReference>
<dbReference type="STRING" id="104421.E2AKA7"/>
<dbReference type="InterPro" id="IPR019128">
    <property type="entry name" value="Dcc1"/>
</dbReference>
<dbReference type="PANTHER" id="PTHR13395">
    <property type="entry name" value="SISTER CHROMATID COHESION PROTEIN DCC1-RELATED"/>
    <property type="match status" value="1"/>
</dbReference>